<dbReference type="Pfam" id="PF20703">
    <property type="entry name" value="nSTAND1"/>
    <property type="match status" value="1"/>
</dbReference>
<dbReference type="EMBL" id="CP034587">
    <property type="protein sequence ID" value="AZQ74551.1"/>
    <property type="molecule type" value="Genomic_DNA"/>
</dbReference>
<feature type="repeat" description="WD" evidence="3">
    <location>
        <begin position="853"/>
        <end position="894"/>
    </location>
</feature>
<feature type="repeat" description="WD" evidence="3">
    <location>
        <begin position="1243"/>
        <end position="1284"/>
    </location>
</feature>
<feature type="repeat" description="WD" evidence="3">
    <location>
        <begin position="811"/>
        <end position="852"/>
    </location>
</feature>
<dbReference type="PRINTS" id="PR00320">
    <property type="entry name" value="GPROTEINBRPT"/>
</dbReference>
<reference evidence="6 7" key="1">
    <citation type="submission" date="2018-12" db="EMBL/GenBank/DDBJ databases">
        <title>The whole draft genome of Streptomyce luteoverticillatus CGMCC 15060.</title>
        <authorList>
            <person name="Feng Z."/>
            <person name="Chen G."/>
            <person name="Zhang J."/>
            <person name="Zhu H."/>
            <person name="Yu X."/>
            <person name="Zhang W."/>
            <person name="Zhang X."/>
        </authorList>
    </citation>
    <scope>NUCLEOTIDE SEQUENCE [LARGE SCALE GENOMIC DNA]</scope>
    <source>
        <strain evidence="6 7">CGMCC 15060</strain>
    </source>
</reference>
<feature type="repeat" description="WD" evidence="3">
    <location>
        <begin position="1043"/>
        <end position="1074"/>
    </location>
</feature>
<dbReference type="SMART" id="SM00320">
    <property type="entry name" value="WD40"/>
    <property type="match status" value="14"/>
</dbReference>
<dbReference type="InterPro" id="IPR019775">
    <property type="entry name" value="WD40_repeat_CS"/>
</dbReference>
<dbReference type="InterPro" id="IPR015943">
    <property type="entry name" value="WD40/YVTN_repeat-like_dom_sf"/>
</dbReference>
<dbReference type="CDD" id="cd00200">
    <property type="entry name" value="WD40"/>
    <property type="match status" value="2"/>
</dbReference>
<feature type="repeat" description="WD" evidence="3">
    <location>
        <begin position="769"/>
        <end position="810"/>
    </location>
</feature>
<keyword evidence="7" id="KW-1185">Reference proteome</keyword>
<dbReference type="InterPro" id="IPR001680">
    <property type="entry name" value="WD40_rpt"/>
</dbReference>
<dbReference type="SUPFAM" id="SSF50978">
    <property type="entry name" value="WD40 repeat-like"/>
    <property type="match status" value="2"/>
</dbReference>
<dbReference type="SUPFAM" id="SSF47413">
    <property type="entry name" value="lambda repressor-like DNA-binding domains"/>
    <property type="match status" value="1"/>
</dbReference>
<dbReference type="PROSITE" id="PS50294">
    <property type="entry name" value="WD_REPEATS_REGION"/>
    <property type="match status" value="11"/>
</dbReference>
<keyword evidence="2" id="KW-0677">Repeat</keyword>
<evidence type="ECO:0000256" key="3">
    <source>
        <dbReference type="PROSITE-ProRule" id="PRU00221"/>
    </source>
</evidence>
<feature type="repeat" description="WD" evidence="3">
    <location>
        <begin position="937"/>
        <end position="978"/>
    </location>
</feature>
<dbReference type="InterPro" id="IPR010982">
    <property type="entry name" value="Lambda_DNA-bd_dom_sf"/>
</dbReference>
<dbReference type="PANTHER" id="PTHR22847">
    <property type="entry name" value="WD40 REPEAT PROTEIN"/>
    <property type="match status" value="1"/>
</dbReference>
<feature type="repeat" description="WD" evidence="3">
    <location>
        <begin position="1075"/>
        <end position="1116"/>
    </location>
</feature>
<accession>A0A3Q9FY79</accession>
<feature type="region of interest" description="Disordered" evidence="4">
    <location>
        <begin position="55"/>
        <end position="77"/>
    </location>
</feature>
<feature type="repeat" description="WD" evidence="3">
    <location>
        <begin position="1117"/>
        <end position="1152"/>
    </location>
</feature>
<feature type="region of interest" description="Disordered" evidence="4">
    <location>
        <begin position="1"/>
        <end position="31"/>
    </location>
</feature>
<evidence type="ECO:0000256" key="4">
    <source>
        <dbReference type="SAM" id="MobiDB-lite"/>
    </source>
</evidence>
<keyword evidence="1 3" id="KW-0853">WD repeat</keyword>
<protein>
    <submittedName>
        <fullName evidence="6">Helix-turn-helix domain-containing protein</fullName>
    </submittedName>
</protein>
<gene>
    <name evidence="6" type="ORF">EKH77_28040</name>
</gene>
<feature type="repeat" description="WD" evidence="3">
    <location>
        <begin position="1285"/>
        <end position="1326"/>
    </location>
</feature>
<feature type="repeat" description="WD" evidence="3">
    <location>
        <begin position="895"/>
        <end position="936"/>
    </location>
</feature>
<dbReference type="RefSeq" id="WP_126917053.1">
    <property type="nucleotide sequence ID" value="NZ_CP034587.1"/>
</dbReference>
<dbReference type="Pfam" id="PF00400">
    <property type="entry name" value="WD40"/>
    <property type="match status" value="12"/>
</dbReference>
<dbReference type="OrthoDB" id="134501at2"/>
<evidence type="ECO:0000256" key="2">
    <source>
        <dbReference type="ARBA" id="ARBA00022737"/>
    </source>
</evidence>
<dbReference type="PROSITE" id="PS50082">
    <property type="entry name" value="WD_REPEATS_2"/>
    <property type="match status" value="12"/>
</dbReference>
<dbReference type="GO" id="GO:0003677">
    <property type="term" value="F:DNA binding"/>
    <property type="evidence" value="ECO:0007669"/>
    <property type="project" value="InterPro"/>
</dbReference>
<dbReference type="Proteomes" id="UP000267900">
    <property type="component" value="Chromosome"/>
</dbReference>
<dbReference type="InterPro" id="IPR049052">
    <property type="entry name" value="nSTAND1"/>
</dbReference>
<dbReference type="InterPro" id="IPR020472">
    <property type="entry name" value="WD40_PAC1"/>
</dbReference>
<evidence type="ECO:0000259" key="5">
    <source>
        <dbReference type="PROSITE" id="PS50943"/>
    </source>
</evidence>
<evidence type="ECO:0000313" key="6">
    <source>
        <dbReference type="EMBL" id="AZQ74551.1"/>
    </source>
</evidence>
<dbReference type="PROSITE" id="PS50943">
    <property type="entry name" value="HTH_CROC1"/>
    <property type="match status" value="1"/>
</dbReference>
<dbReference type="InterPro" id="IPR027417">
    <property type="entry name" value="P-loop_NTPase"/>
</dbReference>
<feature type="repeat" description="WD" evidence="3">
    <location>
        <begin position="1201"/>
        <end position="1242"/>
    </location>
</feature>
<organism evidence="6 7">
    <name type="scientific">Streptomyces luteoverticillatus</name>
    <name type="common">Streptoverticillium luteoverticillatus</name>
    <dbReference type="NCBI Taxonomy" id="66425"/>
    <lineage>
        <taxon>Bacteria</taxon>
        <taxon>Bacillati</taxon>
        <taxon>Actinomycetota</taxon>
        <taxon>Actinomycetes</taxon>
        <taxon>Kitasatosporales</taxon>
        <taxon>Streptomycetaceae</taxon>
        <taxon>Streptomyces</taxon>
    </lineage>
</organism>
<evidence type="ECO:0000256" key="1">
    <source>
        <dbReference type="ARBA" id="ARBA00022574"/>
    </source>
</evidence>
<dbReference type="InterPro" id="IPR001387">
    <property type="entry name" value="Cro/C1-type_HTH"/>
</dbReference>
<name>A0A3Q9FY79_STRLT</name>
<sequence>MPEESDPGEGPVNGFPGFPSGPATRETASELRIYLGSPYSAPDEMIPPECQQASTHRRMCDGPGHRERPKTVTDGATCRDGVDEAGASEALPPGELLRRLRRERGVSLVQLARLAFYSKGYLSRVENGEKPLTLGLARACDRALDTDGTLERLARAADATSDRKSASEDSGVCPYRGLSSFGPDEAQWFFGRDEAVANLVARLAERLVDGAGGPLMVVAPSGAGKSSLLRAGLLPALARGALPARGAHAWPTVVLTPGERPLETLLAQLAAVSGAAPAALADAWEQGPETFGEFVQEVRSGPGGLVLVVDQFEEAFTLCQDEDERGAFVNALLALSTGAPHDDGRSPALVVLGVRADFYHRCLAHPGLALSLQRGHVALAPMNEAQLRDVITGPARQSGLTVEAGLVEILLRDAGLAPNGGAPRPGALPLLSHALLCTWQHRDGAALTVAGYRLTGGISGAVASTAERAYLSLTPPQQEVARRVLLQLVNVAGEGERETSRPARRADLLDPEREANGKADAAAVLEVFTRARLLTHDADRVELTHEVLLTAWPRLRRWVDDDRAGLHIHQRLAETAAEWEAEGRDSGLLYRGGRLAAAREWAAAPGRHTVLGSATRVFLDASVHHDGAKRRAKKRAVKRLRTLASVLSVLLVLALTAGTLAFQQWRSAKSNHRLALSRESAARADLLVRESPEAAMLSALTAYRHSPTVEARGSLLSAYARHRADDLGGHRGTVNTIAYSPDGRVAATGSDDHTVKLWDAASGEVLATLRGHTHSVNALAFSPDGRTLASASHDRSTKVWDVSTRKLLSTLKGHQGGVLDVAFTPDGRTLATAGHDRTIRLWDTATYRQTAELAGHEQQVMNLAFSPDGRTLASAGNDHTVKLWDTVTLKETATLEGHTDSVMSVAFSPDGRTLATASADRTARLWDVASRRPLATLTGHTGTVARAAFLPDGRTLATASHDRTIRLWDTTTHETTTTLTSELPVNGLHVSPDGRTLATVSLDPPGPGPAAGTSGEAPGAGIWDVTAGRMTTPLGARRTPRQVAFSPDGRTLAVGDANGVVSLWSAGDRRLVTTLAGPAEAVTGLVFSPDGRTLAGAGADGAVRLWNVASRRTVATLTGHTRAVLALAFSPDGRYLATAGDDRTTRLWNTTSWSSDVIACGDTDETVTLAFSPDGRTLAKGNANGWVRLVEVASRRVVAVLPGQSATTWAVAFSPDGRVLATAGSDGDVRLWDTATRRRTRTLTGHTGVVKALAFSPDGRTLASGAADRTVRLWDTGGNRTTAILTGHDDTVVSLAFPPDGRALATASLDRTSRLWELDADDVASRVCALSTTQEWHSLLTDLPSGAPCP</sequence>
<dbReference type="SMART" id="SM00530">
    <property type="entry name" value="HTH_XRE"/>
    <property type="match status" value="1"/>
</dbReference>
<feature type="compositionally biased region" description="Basic and acidic residues" evidence="4">
    <location>
        <begin position="58"/>
        <end position="71"/>
    </location>
</feature>
<dbReference type="CDD" id="cd00093">
    <property type="entry name" value="HTH_XRE"/>
    <property type="match status" value="1"/>
</dbReference>
<dbReference type="SUPFAM" id="SSF52540">
    <property type="entry name" value="P-loop containing nucleoside triphosphate hydrolases"/>
    <property type="match status" value="1"/>
</dbReference>
<dbReference type="PANTHER" id="PTHR22847:SF637">
    <property type="entry name" value="WD REPEAT DOMAIN 5B"/>
    <property type="match status" value="1"/>
</dbReference>
<feature type="domain" description="HTH cro/C1-type" evidence="5">
    <location>
        <begin position="97"/>
        <end position="153"/>
    </location>
</feature>
<evidence type="ECO:0000313" key="7">
    <source>
        <dbReference type="Proteomes" id="UP000267900"/>
    </source>
</evidence>
<dbReference type="PROSITE" id="PS00678">
    <property type="entry name" value="WD_REPEATS_1"/>
    <property type="match status" value="7"/>
</dbReference>
<dbReference type="Pfam" id="PF13560">
    <property type="entry name" value="HTH_31"/>
    <property type="match status" value="1"/>
</dbReference>
<proteinExistence type="predicted"/>
<dbReference type="InterPro" id="IPR036322">
    <property type="entry name" value="WD40_repeat_dom_sf"/>
</dbReference>
<feature type="repeat" description="WD" evidence="3">
    <location>
        <begin position="727"/>
        <end position="768"/>
    </location>
</feature>
<dbReference type="Gene3D" id="2.130.10.10">
    <property type="entry name" value="YVTN repeat-like/Quinoprotein amine dehydrogenase"/>
    <property type="match status" value="4"/>
</dbReference>
<dbReference type="Gene3D" id="1.10.260.40">
    <property type="entry name" value="lambda repressor-like DNA-binding domains"/>
    <property type="match status" value="1"/>
</dbReference>